<evidence type="ECO:0000313" key="3">
    <source>
        <dbReference type="Proteomes" id="UP001156690"/>
    </source>
</evidence>
<dbReference type="PANTHER" id="PTHR30411:SF1">
    <property type="entry name" value="CYTOPLASMIC PROTEIN"/>
    <property type="match status" value="1"/>
</dbReference>
<feature type="domain" description="YbaK/aminoacyl-tRNA synthetase-associated" evidence="1">
    <location>
        <begin position="32"/>
        <end position="150"/>
    </location>
</feature>
<dbReference type="CDD" id="cd04333">
    <property type="entry name" value="ProX_deacylase"/>
    <property type="match status" value="1"/>
</dbReference>
<dbReference type="GO" id="GO:0002161">
    <property type="term" value="F:aminoacyl-tRNA deacylase activity"/>
    <property type="evidence" value="ECO:0007669"/>
    <property type="project" value="InterPro"/>
</dbReference>
<dbReference type="AlphaFoldDB" id="A0AAV5P012"/>
<evidence type="ECO:0000259" key="1">
    <source>
        <dbReference type="Pfam" id="PF04073"/>
    </source>
</evidence>
<gene>
    <name evidence="2" type="ORF">GCM10007932_53200</name>
</gene>
<accession>A0AAV5P012</accession>
<dbReference type="PANTHER" id="PTHR30411">
    <property type="entry name" value="CYTOPLASMIC PROTEIN"/>
    <property type="match status" value="1"/>
</dbReference>
<name>A0AAV5P012_9VIBR</name>
<sequence>MENKPISSGVERVKQHLENHGGHFDVLTLPDSTHTAKDAANAIGCNVEQIAKSLVFVDKLSEQPIMIIASGTNIVSLDKVEEATGFVLGKATAKQVKTFTGFSIGGVSPIAHIQPIITVLDEDLKQYSEIWAAAGSPNSVFKLQSEQLQSLTQGSWLSLCQ</sequence>
<organism evidence="2 3">
    <name type="scientific">Vibrio penaeicida</name>
    <dbReference type="NCBI Taxonomy" id="104609"/>
    <lineage>
        <taxon>Bacteria</taxon>
        <taxon>Pseudomonadati</taxon>
        <taxon>Pseudomonadota</taxon>
        <taxon>Gammaproteobacteria</taxon>
        <taxon>Vibrionales</taxon>
        <taxon>Vibrionaceae</taxon>
        <taxon>Vibrio</taxon>
    </lineage>
</organism>
<dbReference type="RefSeq" id="WP_126608997.1">
    <property type="nucleotide sequence ID" value="NZ_AP025145.1"/>
</dbReference>
<dbReference type="Gene3D" id="3.90.960.10">
    <property type="entry name" value="YbaK/aminoacyl-tRNA synthetase-associated domain"/>
    <property type="match status" value="1"/>
</dbReference>
<dbReference type="EMBL" id="BSNX01000075">
    <property type="protein sequence ID" value="GLQ75957.1"/>
    <property type="molecule type" value="Genomic_DNA"/>
</dbReference>
<protein>
    <submittedName>
        <fullName evidence="2">Prolyl-tRNA editing protein</fullName>
    </submittedName>
</protein>
<dbReference type="Pfam" id="PF04073">
    <property type="entry name" value="tRNA_edit"/>
    <property type="match status" value="1"/>
</dbReference>
<keyword evidence="3" id="KW-1185">Reference proteome</keyword>
<dbReference type="InterPro" id="IPR036754">
    <property type="entry name" value="YbaK/aa-tRNA-synt-asso_dom_sf"/>
</dbReference>
<proteinExistence type="predicted"/>
<dbReference type="InterPro" id="IPR007214">
    <property type="entry name" value="YbaK/aa-tRNA-synth-assoc-dom"/>
</dbReference>
<reference evidence="3" key="1">
    <citation type="journal article" date="2019" name="Int. J. Syst. Evol. Microbiol.">
        <title>The Global Catalogue of Microorganisms (GCM) 10K type strain sequencing project: providing services to taxonomists for standard genome sequencing and annotation.</title>
        <authorList>
            <consortium name="The Broad Institute Genomics Platform"/>
            <consortium name="The Broad Institute Genome Sequencing Center for Infectious Disease"/>
            <person name="Wu L."/>
            <person name="Ma J."/>
        </authorList>
    </citation>
    <scope>NUCLEOTIDE SEQUENCE [LARGE SCALE GENOMIC DNA]</scope>
    <source>
        <strain evidence="3">NBRC 15640</strain>
    </source>
</reference>
<dbReference type="SUPFAM" id="SSF55826">
    <property type="entry name" value="YbaK/ProRS associated domain"/>
    <property type="match status" value="1"/>
</dbReference>
<comment type="caution">
    <text evidence="2">The sequence shown here is derived from an EMBL/GenBank/DDBJ whole genome shotgun (WGS) entry which is preliminary data.</text>
</comment>
<dbReference type="Proteomes" id="UP001156690">
    <property type="component" value="Unassembled WGS sequence"/>
</dbReference>
<evidence type="ECO:0000313" key="2">
    <source>
        <dbReference type="EMBL" id="GLQ75957.1"/>
    </source>
</evidence>